<evidence type="ECO:0000313" key="8">
    <source>
        <dbReference type="Proteomes" id="UP000034364"/>
    </source>
</evidence>
<dbReference type="EMBL" id="LCNV01000013">
    <property type="protein sequence ID" value="KKU64061.1"/>
    <property type="molecule type" value="Genomic_DNA"/>
</dbReference>
<sequence>MKLSIPFILGLLVLGLIVYVISTYNWLATVRTRIQASVQEIGNQLKRQAELIPNLEESAKGYLRHEKEIIRMLAEARKAVASAVKSGDLGQMASAGDRVAQLLPQIQVVVESNPQIKGADVVTRLMDELRDTSDKVMYARRTLIDLTADYNVRLVTFPSNLVADMFGFKSEKGLETPTSGEHLTVSTADTRTPKISI</sequence>
<evidence type="ECO:0000256" key="5">
    <source>
        <dbReference type="ARBA" id="ARBA00023136"/>
    </source>
</evidence>
<proteinExistence type="inferred from homology"/>
<evidence type="ECO:0000256" key="1">
    <source>
        <dbReference type="ARBA" id="ARBA00004167"/>
    </source>
</evidence>
<feature type="transmembrane region" description="Helical" evidence="6">
    <location>
        <begin position="7"/>
        <end position="27"/>
    </location>
</feature>
<reference evidence="7 8" key="1">
    <citation type="journal article" date="2015" name="Nature">
        <title>rRNA introns, odd ribosomes, and small enigmatic genomes across a large radiation of phyla.</title>
        <authorList>
            <person name="Brown C.T."/>
            <person name="Hug L.A."/>
            <person name="Thomas B.C."/>
            <person name="Sharon I."/>
            <person name="Castelle C.J."/>
            <person name="Singh A."/>
            <person name="Wilkins M.J."/>
            <person name="Williams K.H."/>
            <person name="Banfield J.F."/>
        </authorList>
    </citation>
    <scope>NUCLEOTIDE SEQUENCE [LARGE SCALE GENOMIC DNA]</scope>
</reference>
<keyword evidence="3 6" id="KW-0812">Transmembrane</keyword>
<name>A0A0G1S3V9_9BACT</name>
<dbReference type="InterPro" id="IPR023353">
    <property type="entry name" value="LemA-like_dom_sf"/>
</dbReference>
<keyword evidence="5 6" id="KW-0472">Membrane</keyword>
<dbReference type="PANTHER" id="PTHR34478">
    <property type="entry name" value="PROTEIN LEMA"/>
    <property type="match status" value="1"/>
</dbReference>
<gene>
    <name evidence="7" type="ORF">UX87_C0013G0013</name>
</gene>
<evidence type="ECO:0000256" key="3">
    <source>
        <dbReference type="ARBA" id="ARBA00022692"/>
    </source>
</evidence>
<dbReference type="Proteomes" id="UP000034364">
    <property type="component" value="Unassembled WGS sequence"/>
</dbReference>
<evidence type="ECO:0000313" key="7">
    <source>
        <dbReference type="EMBL" id="KKU64061.1"/>
    </source>
</evidence>
<evidence type="ECO:0000256" key="4">
    <source>
        <dbReference type="ARBA" id="ARBA00022989"/>
    </source>
</evidence>
<organism evidence="7 8">
    <name type="scientific">Candidatus Amesbacteria bacterium GW2011_GWA1_47_16</name>
    <dbReference type="NCBI Taxonomy" id="1618353"/>
    <lineage>
        <taxon>Bacteria</taxon>
        <taxon>Candidatus Amesiibacteriota</taxon>
    </lineage>
</organism>
<dbReference type="PANTHER" id="PTHR34478:SF1">
    <property type="entry name" value="PROTEIN LEMA"/>
    <property type="match status" value="1"/>
</dbReference>
<protein>
    <submittedName>
        <fullName evidence="7">LemA family protein</fullName>
    </submittedName>
</protein>
<dbReference type="AlphaFoldDB" id="A0A0G1S3V9"/>
<keyword evidence="4 6" id="KW-1133">Transmembrane helix</keyword>
<dbReference type="SUPFAM" id="SSF140478">
    <property type="entry name" value="LemA-like"/>
    <property type="match status" value="1"/>
</dbReference>
<comment type="similarity">
    <text evidence="2">Belongs to the LemA family.</text>
</comment>
<comment type="subcellular location">
    <subcellularLocation>
        <location evidence="1">Membrane</location>
        <topology evidence="1">Single-pass membrane protein</topology>
    </subcellularLocation>
</comment>
<evidence type="ECO:0000256" key="2">
    <source>
        <dbReference type="ARBA" id="ARBA00008854"/>
    </source>
</evidence>
<dbReference type="Pfam" id="PF04011">
    <property type="entry name" value="LemA"/>
    <property type="match status" value="1"/>
</dbReference>
<accession>A0A0G1S3V9</accession>
<evidence type="ECO:0000256" key="6">
    <source>
        <dbReference type="SAM" id="Phobius"/>
    </source>
</evidence>
<comment type="caution">
    <text evidence="7">The sequence shown here is derived from an EMBL/GenBank/DDBJ whole genome shotgun (WGS) entry which is preliminary data.</text>
</comment>
<dbReference type="GO" id="GO:0016020">
    <property type="term" value="C:membrane"/>
    <property type="evidence" value="ECO:0007669"/>
    <property type="project" value="UniProtKB-SubCell"/>
</dbReference>
<dbReference type="Gene3D" id="1.20.1440.20">
    <property type="entry name" value="LemA-like domain"/>
    <property type="match status" value="1"/>
</dbReference>
<dbReference type="InterPro" id="IPR007156">
    <property type="entry name" value="MamQ_LemA"/>
</dbReference>